<feature type="domain" description="SCP" evidence="2">
    <location>
        <begin position="220"/>
        <end position="334"/>
    </location>
</feature>
<gene>
    <name evidence="4" type="ORF">RGB73_25775</name>
</gene>
<dbReference type="EMBL" id="CP134050">
    <property type="protein sequence ID" value="WNC14050.1"/>
    <property type="molecule type" value="Genomic_DNA"/>
</dbReference>
<name>A0ABY9T1U7_BREBE</name>
<keyword evidence="1" id="KW-0732">Signal</keyword>
<feature type="signal peptide" evidence="1">
    <location>
        <begin position="1"/>
        <end position="28"/>
    </location>
</feature>
<feature type="domain" description="CAP-associated" evidence="3">
    <location>
        <begin position="51"/>
        <end position="173"/>
    </location>
</feature>
<sequence length="338" mass="36495">MRKKYAGSILAAGLSLALLGIAPPLVQAVAAPIAATASTPVTQTSVYGIQLGMTAAQVEQILGQPARKDPSTTGVEWWIYNRDLNHYIQVGIQNAKVVTMFTNGANARVKGMGIGSTTAELQKAWGAPPSSLAITPTLKINGNTLGHPSYSLNNQIVTFSIDQLGGGKIAGIRLSTPDYFSSIAIGLMYPISYTRLPAQPVLTEQQRQAAALASERENFDLLNITRARANLPLLAWDEKVATVARAHSQDMAKNNYFNHTSQTTGSPFDRLKHAGILYGYAGENIAYGQLDGVEAHMGWMNSAGHRKNLLEPHYKQVGVGISYKDGRAYYTQNFVSKM</sequence>
<dbReference type="Proteomes" id="UP001256827">
    <property type="component" value="Chromosome"/>
</dbReference>
<dbReference type="SUPFAM" id="SSF55797">
    <property type="entry name" value="PR-1-like"/>
    <property type="match status" value="1"/>
</dbReference>
<dbReference type="PANTHER" id="PTHR31157">
    <property type="entry name" value="SCP DOMAIN-CONTAINING PROTEIN"/>
    <property type="match status" value="1"/>
</dbReference>
<keyword evidence="5" id="KW-1185">Reference proteome</keyword>
<protein>
    <submittedName>
        <fullName evidence="4">CAP-associated domain-containing protein</fullName>
    </submittedName>
</protein>
<dbReference type="RefSeq" id="WP_310765923.1">
    <property type="nucleotide sequence ID" value="NZ_CP134050.1"/>
</dbReference>
<dbReference type="PANTHER" id="PTHR31157:SF1">
    <property type="entry name" value="SCP DOMAIN-CONTAINING PROTEIN"/>
    <property type="match status" value="1"/>
</dbReference>
<evidence type="ECO:0000313" key="5">
    <source>
        <dbReference type="Proteomes" id="UP001256827"/>
    </source>
</evidence>
<reference evidence="4 5" key="1">
    <citation type="submission" date="2023-09" db="EMBL/GenBank/DDBJ databases">
        <title>Complete Genome and Methylome dissection of Bacillus brevis NEB573 original source of BbsI restriction endonuclease.</title>
        <authorList>
            <person name="Fomenkov A."/>
            <person name="Roberts R.D."/>
        </authorList>
    </citation>
    <scope>NUCLEOTIDE SEQUENCE [LARGE SCALE GENOMIC DNA]</scope>
    <source>
        <strain evidence="4 5">NEB573</strain>
    </source>
</reference>
<evidence type="ECO:0000259" key="3">
    <source>
        <dbReference type="Pfam" id="PF14504"/>
    </source>
</evidence>
<proteinExistence type="predicted"/>
<dbReference type="Pfam" id="PF14504">
    <property type="entry name" value="CAP_assoc_N"/>
    <property type="match status" value="1"/>
</dbReference>
<dbReference type="InterPro" id="IPR014044">
    <property type="entry name" value="CAP_dom"/>
</dbReference>
<evidence type="ECO:0000313" key="4">
    <source>
        <dbReference type="EMBL" id="WNC14050.1"/>
    </source>
</evidence>
<dbReference type="InterPro" id="IPR029410">
    <property type="entry name" value="CAP_assoc"/>
</dbReference>
<organism evidence="4 5">
    <name type="scientific">Brevibacillus brevis</name>
    <name type="common">Bacillus brevis</name>
    <dbReference type="NCBI Taxonomy" id="1393"/>
    <lineage>
        <taxon>Bacteria</taxon>
        <taxon>Bacillati</taxon>
        <taxon>Bacillota</taxon>
        <taxon>Bacilli</taxon>
        <taxon>Bacillales</taxon>
        <taxon>Paenibacillaceae</taxon>
        <taxon>Brevibacillus</taxon>
    </lineage>
</organism>
<dbReference type="InterPro" id="IPR035940">
    <property type="entry name" value="CAP_sf"/>
</dbReference>
<dbReference type="Gene3D" id="3.40.33.10">
    <property type="entry name" value="CAP"/>
    <property type="match status" value="1"/>
</dbReference>
<accession>A0ABY9T1U7</accession>
<dbReference type="CDD" id="cd05379">
    <property type="entry name" value="CAP_bacterial"/>
    <property type="match status" value="1"/>
</dbReference>
<feature type="chain" id="PRO_5046290603" evidence="1">
    <location>
        <begin position="29"/>
        <end position="338"/>
    </location>
</feature>
<dbReference type="Pfam" id="PF00188">
    <property type="entry name" value="CAP"/>
    <property type="match status" value="1"/>
</dbReference>
<evidence type="ECO:0000256" key="1">
    <source>
        <dbReference type="SAM" id="SignalP"/>
    </source>
</evidence>
<evidence type="ECO:0000259" key="2">
    <source>
        <dbReference type="Pfam" id="PF00188"/>
    </source>
</evidence>